<protein>
    <submittedName>
        <fullName evidence="3">Sporulation integral membrane protein YlbJ</fullName>
    </submittedName>
</protein>
<evidence type="ECO:0000256" key="1">
    <source>
        <dbReference type="SAM" id="Phobius"/>
    </source>
</evidence>
<dbReference type="OrthoDB" id="1645614at2"/>
<keyword evidence="1" id="KW-1133">Transmembrane helix</keyword>
<evidence type="ECO:0000313" key="4">
    <source>
        <dbReference type="Proteomes" id="UP000199337"/>
    </source>
</evidence>
<feature type="transmembrane region" description="Helical" evidence="1">
    <location>
        <begin position="335"/>
        <end position="355"/>
    </location>
</feature>
<feature type="transmembrane region" description="Helical" evidence="1">
    <location>
        <begin position="135"/>
        <end position="154"/>
    </location>
</feature>
<keyword evidence="4" id="KW-1185">Reference proteome</keyword>
<feature type="transmembrane region" description="Helical" evidence="1">
    <location>
        <begin position="20"/>
        <end position="39"/>
    </location>
</feature>
<feature type="domain" description="Nucleoside transporter/FeoB GTPase Gate" evidence="2">
    <location>
        <begin position="55"/>
        <end position="154"/>
    </location>
</feature>
<dbReference type="AlphaFoldDB" id="A0A1I2RF89"/>
<feature type="transmembrane region" description="Helical" evidence="1">
    <location>
        <begin position="384"/>
        <end position="409"/>
    </location>
</feature>
<reference evidence="4" key="1">
    <citation type="submission" date="2016-10" db="EMBL/GenBank/DDBJ databases">
        <authorList>
            <person name="Varghese N."/>
            <person name="Submissions S."/>
        </authorList>
    </citation>
    <scope>NUCLEOTIDE SEQUENCE [LARGE SCALE GENOMIC DNA]</scope>
    <source>
        <strain evidence="4">DSM 17038</strain>
    </source>
</reference>
<feature type="transmembrane region" description="Helical" evidence="1">
    <location>
        <begin position="51"/>
        <end position="74"/>
    </location>
</feature>
<feature type="transmembrane region" description="Helical" evidence="1">
    <location>
        <begin position="304"/>
        <end position="323"/>
    </location>
</feature>
<feature type="transmembrane region" description="Helical" evidence="1">
    <location>
        <begin position="94"/>
        <end position="114"/>
    </location>
</feature>
<dbReference type="Proteomes" id="UP000199337">
    <property type="component" value="Unassembled WGS sequence"/>
</dbReference>
<name>A0A1I2RF89_9FIRM</name>
<dbReference type="STRING" id="341036.SAMN05660649_01542"/>
<keyword evidence="1" id="KW-0472">Membrane</keyword>
<evidence type="ECO:0000313" key="3">
    <source>
        <dbReference type="EMBL" id="SFG39344.1"/>
    </source>
</evidence>
<dbReference type="RefSeq" id="WP_092470308.1">
    <property type="nucleotide sequence ID" value="NZ_FOOX01000004.1"/>
</dbReference>
<gene>
    <name evidence="3" type="ORF">SAMN05660649_01542</name>
</gene>
<dbReference type="EMBL" id="FOOX01000004">
    <property type="protein sequence ID" value="SFG39344.1"/>
    <property type="molecule type" value="Genomic_DNA"/>
</dbReference>
<keyword evidence="1" id="KW-0812">Transmembrane</keyword>
<accession>A0A1I2RF89</accession>
<feature type="transmembrane region" description="Helical" evidence="1">
    <location>
        <begin position="220"/>
        <end position="246"/>
    </location>
</feature>
<feature type="domain" description="Nucleoside transporter/FeoB GTPase Gate" evidence="2">
    <location>
        <begin position="232"/>
        <end position="321"/>
    </location>
</feature>
<dbReference type="Pfam" id="PF07670">
    <property type="entry name" value="Gate"/>
    <property type="match status" value="2"/>
</dbReference>
<feature type="transmembrane region" description="Helical" evidence="1">
    <location>
        <begin position="360"/>
        <end position="378"/>
    </location>
</feature>
<sequence length="420" mass="45590">MPLRRGHLSNGIERKDIPGLIWTLLAVCFVFCMVHRPVLVFQGAIAGLKAWWEIVFPSLLPFFITSEILMRLGLVRFIGTLLEPVMRPIFNVPGTGGFVMVIGFTSGFPIGGMVTAQLRRDGLCSKTEGERLMSFTNNSSPLFMLTAVAVGMFGRPEFGVLIAGSHYLANLLLGIGLRFYKRHDREGMSHNSSNQNRSVIAAINALIEHQRKERIPLGKLLGEAVASSVTKLLNIGGFIILFAVIIRIMQDVGAIQAIASVLGLILAPLGFPPDILKALASGMFEMTMGTKLASEASGSQLDKLMAVAMILGWSGLCIQAQVASMISGTDMNMKIFVLTRVAHAFLAAVLLKFLYSNERIAGALLTTPVFSPLLHAAHGSTFKMVYGAFCTMGMLLGLLIALALVYRIIVHSLRAVLRLF</sequence>
<dbReference type="InterPro" id="IPR011642">
    <property type="entry name" value="Gate_dom"/>
</dbReference>
<organism evidence="3 4">
    <name type="scientific">Desulfotruncus arcticus DSM 17038</name>
    <dbReference type="NCBI Taxonomy" id="1121424"/>
    <lineage>
        <taxon>Bacteria</taxon>
        <taxon>Bacillati</taxon>
        <taxon>Bacillota</taxon>
        <taxon>Clostridia</taxon>
        <taxon>Eubacteriales</taxon>
        <taxon>Desulfallaceae</taxon>
        <taxon>Desulfotruncus</taxon>
    </lineage>
</organism>
<proteinExistence type="predicted"/>
<dbReference type="InterPro" id="IPR014226">
    <property type="entry name" value="Spore_IM_YlbJ"/>
</dbReference>
<evidence type="ECO:0000259" key="2">
    <source>
        <dbReference type="Pfam" id="PF07670"/>
    </source>
</evidence>
<dbReference type="NCBIfam" id="TIGR02871">
    <property type="entry name" value="spore_ylbJ"/>
    <property type="match status" value="1"/>
</dbReference>
<feature type="transmembrane region" description="Helical" evidence="1">
    <location>
        <begin position="160"/>
        <end position="180"/>
    </location>
</feature>